<keyword evidence="1 3" id="KW-0056">Arginine metabolism</keyword>
<feature type="binding site" evidence="3">
    <location>
        <position position="386"/>
    </location>
    <ligand>
        <name>substrate</name>
    </ligand>
</feature>
<evidence type="ECO:0000256" key="3">
    <source>
        <dbReference type="HAMAP-Rule" id="MF_01172"/>
    </source>
</evidence>
<feature type="binding site" evidence="3">
    <location>
        <begin position="19"/>
        <end position="28"/>
    </location>
    <ligand>
        <name>substrate</name>
    </ligand>
</feature>
<name>A0A1H9EL68_9GAMM</name>
<dbReference type="PANTHER" id="PTHR30420:SF2">
    <property type="entry name" value="N-SUCCINYLARGININE DIHYDROLASE"/>
    <property type="match status" value="1"/>
</dbReference>
<comment type="similarity">
    <text evidence="3">Belongs to the succinylarginine dihydrolase family.</text>
</comment>
<dbReference type="EMBL" id="FOGB01000002">
    <property type="protein sequence ID" value="SEQ26342.1"/>
    <property type="molecule type" value="Genomic_DNA"/>
</dbReference>
<organism evidence="4 5">
    <name type="scientific">Amphritea atlantica</name>
    <dbReference type="NCBI Taxonomy" id="355243"/>
    <lineage>
        <taxon>Bacteria</taxon>
        <taxon>Pseudomonadati</taxon>
        <taxon>Pseudomonadota</taxon>
        <taxon>Gammaproteobacteria</taxon>
        <taxon>Oceanospirillales</taxon>
        <taxon>Oceanospirillaceae</taxon>
        <taxon>Amphritea</taxon>
    </lineage>
</organism>
<feature type="binding site" evidence="3">
    <location>
        <position position="211"/>
    </location>
    <ligand>
        <name>substrate</name>
    </ligand>
</feature>
<feature type="active site" description="Nucleophile" evidence="3">
    <location>
        <position position="392"/>
    </location>
</feature>
<dbReference type="AlphaFoldDB" id="A0A1H9EL68"/>
<accession>A0A1H9EL68</accession>
<feature type="active site" evidence="3">
    <location>
        <position position="174"/>
    </location>
</feature>
<comment type="subunit">
    <text evidence="3">Homodimer.</text>
</comment>
<reference evidence="5" key="1">
    <citation type="submission" date="2016-10" db="EMBL/GenBank/DDBJ databases">
        <authorList>
            <person name="Varghese N."/>
            <person name="Submissions S."/>
        </authorList>
    </citation>
    <scope>NUCLEOTIDE SEQUENCE [LARGE SCALE GENOMIC DNA]</scope>
    <source>
        <strain evidence="5">DSM 18887</strain>
    </source>
</reference>
<keyword evidence="5" id="KW-1185">Reference proteome</keyword>
<comment type="pathway">
    <text evidence="3">Amino-acid degradation; L-arginine degradation via AST pathway; L-glutamate and succinate from L-arginine: step 2/5.</text>
</comment>
<dbReference type="GO" id="GO:0019545">
    <property type="term" value="P:L-arginine catabolic process to succinate"/>
    <property type="evidence" value="ECO:0007669"/>
    <property type="project" value="UniProtKB-UniRule"/>
</dbReference>
<comment type="function">
    <text evidence="3">Catalyzes the hydrolysis of N(2)-succinylarginine into N(2)-succinylornithine, ammonia and CO(2).</text>
</comment>
<dbReference type="UniPathway" id="UPA00185">
    <property type="reaction ID" value="UER00280"/>
</dbReference>
<dbReference type="OrthoDB" id="248552at2"/>
<dbReference type="EC" id="3.5.3.23" evidence="3"/>
<dbReference type="GO" id="GO:0009015">
    <property type="term" value="F:N-succinylarginine dihydrolase activity"/>
    <property type="evidence" value="ECO:0007669"/>
    <property type="project" value="UniProtKB-UniRule"/>
</dbReference>
<evidence type="ECO:0000313" key="5">
    <source>
        <dbReference type="Proteomes" id="UP000198749"/>
    </source>
</evidence>
<feature type="binding site" evidence="3">
    <location>
        <position position="249"/>
    </location>
    <ligand>
        <name>substrate</name>
    </ligand>
</feature>
<feature type="binding site" evidence="3">
    <location>
        <begin position="137"/>
        <end position="138"/>
    </location>
    <ligand>
        <name>substrate</name>
    </ligand>
</feature>
<evidence type="ECO:0000313" key="4">
    <source>
        <dbReference type="EMBL" id="SEQ26342.1"/>
    </source>
</evidence>
<dbReference type="STRING" id="355243.SAMN03080615_00955"/>
<feature type="binding site" evidence="3">
    <location>
        <position position="110"/>
    </location>
    <ligand>
        <name>substrate</name>
    </ligand>
</feature>
<dbReference type="HAMAP" id="MF_01172">
    <property type="entry name" value="AstB"/>
    <property type="match status" value="1"/>
</dbReference>
<proteinExistence type="inferred from homology"/>
<dbReference type="SUPFAM" id="SSF55909">
    <property type="entry name" value="Pentein"/>
    <property type="match status" value="1"/>
</dbReference>
<keyword evidence="2 3" id="KW-0378">Hydrolase</keyword>
<dbReference type="Proteomes" id="UP000198749">
    <property type="component" value="Unassembled WGS sequence"/>
</dbReference>
<dbReference type="Pfam" id="PF04996">
    <property type="entry name" value="AstB"/>
    <property type="match status" value="2"/>
</dbReference>
<dbReference type="InterPro" id="IPR037031">
    <property type="entry name" value="AstB_sf"/>
</dbReference>
<gene>
    <name evidence="3" type="primary">astB</name>
    <name evidence="4" type="ORF">SAMN03080615_00955</name>
</gene>
<sequence length="468" mass="51792">MHYQEVNFDGLIGPSHNYAGLSPGNIASDQHRGRVASPRQAALQGLEKMWRLVQLGQVQGVLPPAPRPAVETLQRLGFSGSTPEIIGQAYKKAPHLLAACYSASTMWAANAATVSASRDCPDGRVHFTPANLITTLHRTIETDYSAAMLKRIFNNPDHFCHHPPLPCQADYADEGAANHTRLCPSHDQPGLSLLVYGRGNDHQLPKIYPARQTHAACEALVRQHQLSSDHVVIAQQNPDAIDQGVFHHDVIGVGHRNFLMLHAEAFVNQRQVLQQLQQQWQQSTHSRDEPLIITEISPQLLSVKEAVSSYLFNSQLISLSTQARPDQLSEYSIRAPHNTDEQSMLLLAPSNCLASSEAQHAIDWLMAGDNPVSAVEYIDLTQSMNNGGGPACLRLRVPLSRAEQNAVHPGIILDYTLYNRLKNWINKHYREQLNAEDLADPCLPVEIQAALDELTEILVLPGLYPFQV</sequence>
<evidence type="ECO:0000256" key="2">
    <source>
        <dbReference type="ARBA" id="ARBA00022801"/>
    </source>
</evidence>
<dbReference type="PANTHER" id="PTHR30420">
    <property type="entry name" value="N-SUCCINYLARGININE DIHYDROLASE"/>
    <property type="match status" value="1"/>
</dbReference>
<dbReference type="RefSeq" id="WP_091354703.1">
    <property type="nucleotide sequence ID" value="NZ_AP025284.1"/>
</dbReference>
<comment type="catalytic activity">
    <reaction evidence="3">
        <text>N(2)-succinyl-L-arginine + 2 H2O + 2 H(+) = N(2)-succinyl-L-ornithine + 2 NH4(+) + CO2</text>
        <dbReference type="Rhea" id="RHEA:19533"/>
        <dbReference type="ChEBI" id="CHEBI:15377"/>
        <dbReference type="ChEBI" id="CHEBI:15378"/>
        <dbReference type="ChEBI" id="CHEBI:16526"/>
        <dbReference type="ChEBI" id="CHEBI:28938"/>
        <dbReference type="ChEBI" id="CHEBI:58241"/>
        <dbReference type="ChEBI" id="CHEBI:58514"/>
        <dbReference type="EC" id="3.5.3.23"/>
    </reaction>
</comment>
<evidence type="ECO:0000256" key="1">
    <source>
        <dbReference type="ARBA" id="ARBA00022503"/>
    </source>
</evidence>
<dbReference type="Gene3D" id="3.75.10.20">
    <property type="entry name" value="Succinylarginine dihydrolase"/>
    <property type="match status" value="1"/>
</dbReference>
<protein>
    <recommendedName>
        <fullName evidence="3">N-succinylarginine dihydrolase</fullName>
        <ecNumber evidence="3">3.5.3.23</ecNumber>
    </recommendedName>
</protein>
<dbReference type="InterPro" id="IPR007079">
    <property type="entry name" value="SuccinylArg_d-Hdrlase_AstB"/>
</dbReference>
<feature type="active site" evidence="3">
    <location>
        <position position="247"/>
    </location>
</feature>
<dbReference type="GO" id="GO:0019544">
    <property type="term" value="P:L-arginine catabolic process to L-glutamate"/>
    <property type="evidence" value="ECO:0007669"/>
    <property type="project" value="UniProtKB-UniRule"/>
</dbReference>